<dbReference type="GO" id="GO:0004518">
    <property type="term" value="F:nuclease activity"/>
    <property type="evidence" value="ECO:0007669"/>
    <property type="project" value="UniProtKB-KW"/>
</dbReference>
<dbReference type="InterPro" id="IPR047296">
    <property type="entry name" value="GIY-YIG_UvrC_Cho"/>
</dbReference>
<dbReference type="SMART" id="SM00465">
    <property type="entry name" value="GIYc"/>
    <property type="match status" value="1"/>
</dbReference>
<keyword evidence="3" id="KW-0228">DNA excision</keyword>
<dbReference type="PROSITE" id="PS50164">
    <property type="entry name" value="GIY_YIG"/>
    <property type="match status" value="1"/>
</dbReference>
<keyword evidence="2" id="KW-0227">DNA damage</keyword>
<dbReference type="InterPro" id="IPR035901">
    <property type="entry name" value="GIY-YIG_endonuc_sf"/>
</dbReference>
<dbReference type="AlphaFoldDB" id="A0A382RXB8"/>
<dbReference type="PANTHER" id="PTHR30562">
    <property type="entry name" value="UVRC/OXIDOREDUCTASE"/>
    <property type="match status" value="1"/>
</dbReference>
<sequence length="137" mass="15994">MDIKSLKIISNNLPSNPGVYQFFDSKNNIIYIGKAKNLKKRVNSYFSKQSHTGKTNKLISNISFIKHILVKTESDALLLENNLIKKYKPKYNIQLKDGKSYPWMCIKNERFPRLFITRKLIHDGSEYYGPYTSIKTI</sequence>
<organism evidence="7">
    <name type="scientific">marine metagenome</name>
    <dbReference type="NCBI Taxonomy" id="408172"/>
    <lineage>
        <taxon>unclassified sequences</taxon>
        <taxon>metagenomes</taxon>
        <taxon>ecological metagenomes</taxon>
    </lineage>
</organism>
<evidence type="ECO:0000256" key="4">
    <source>
        <dbReference type="ARBA" id="ARBA00022881"/>
    </source>
</evidence>
<dbReference type="Pfam" id="PF01541">
    <property type="entry name" value="GIY-YIG"/>
    <property type="match status" value="1"/>
</dbReference>
<accession>A0A382RXB8</accession>
<keyword evidence="1" id="KW-0963">Cytoplasm</keyword>
<feature type="non-terminal residue" evidence="7">
    <location>
        <position position="137"/>
    </location>
</feature>
<dbReference type="InterPro" id="IPR000305">
    <property type="entry name" value="GIY-YIG_endonuc"/>
</dbReference>
<dbReference type="InterPro" id="IPR050066">
    <property type="entry name" value="UvrABC_protein_C"/>
</dbReference>
<evidence type="ECO:0000256" key="5">
    <source>
        <dbReference type="ARBA" id="ARBA00023204"/>
    </source>
</evidence>
<protein>
    <recommendedName>
        <fullName evidence="6">GIY-YIG domain-containing protein</fullName>
    </recommendedName>
</protein>
<evidence type="ECO:0000256" key="2">
    <source>
        <dbReference type="ARBA" id="ARBA00022763"/>
    </source>
</evidence>
<proteinExistence type="predicted"/>
<keyword evidence="4" id="KW-0267">Excision nuclease</keyword>
<feature type="domain" description="GIY-YIG" evidence="6">
    <location>
        <begin position="15"/>
        <end position="93"/>
    </location>
</feature>
<name>A0A382RXB8_9ZZZZ</name>
<evidence type="ECO:0000259" key="6">
    <source>
        <dbReference type="PROSITE" id="PS50164"/>
    </source>
</evidence>
<dbReference type="CDD" id="cd10434">
    <property type="entry name" value="GIY-YIG_UvrC_Cho"/>
    <property type="match status" value="1"/>
</dbReference>
<dbReference type="EMBL" id="UINC01124493">
    <property type="protein sequence ID" value="SVD01677.1"/>
    <property type="molecule type" value="Genomic_DNA"/>
</dbReference>
<dbReference type="GO" id="GO:0009380">
    <property type="term" value="C:excinuclease repair complex"/>
    <property type="evidence" value="ECO:0007669"/>
    <property type="project" value="TreeGrafter"/>
</dbReference>
<dbReference type="PANTHER" id="PTHR30562:SF1">
    <property type="entry name" value="UVRABC SYSTEM PROTEIN C"/>
    <property type="match status" value="1"/>
</dbReference>
<gene>
    <name evidence="7" type="ORF">METZ01_LOCUS354531</name>
</gene>
<dbReference type="FunFam" id="3.40.1440.10:FF:000001">
    <property type="entry name" value="UvrABC system protein C"/>
    <property type="match status" value="1"/>
</dbReference>
<dbReference type="GO" id="GO:0006289">
    <property type="term" value="P:nucleotide-excision repair"/>
    <property type="evidence" value="ECO:0007669"/>
    <property type="project" value="InterPro"/>
</dbReference>
<evidence type="ECO:0000313" key="7">
    <source>
        <dbReference type="EMBL" id="SVD01677.1"/>
    </source>
</evidence>
<evidence type="ECO:0000256" key="1">
    <source>
        <dbReference type="ARBA" id="ARBA00022490"/>
    </source>
</evidence>
<evidence type="ECO:0000256" key="3">
    <source>
        <dbReference type="ARBA" id="ARBA00022769"/>
    </source>
</evidence>
<dbReference type="Gene3D" id="3.40.1440.10">
    <property type="entry name" value="GIY-YIG endonuclease"/>
    <property type="match status" value="1"/>
</dbReference>
<keyword evidence="5" id="KW-0234">DNA repair</keyword>
<reference evidence="7" key="1">
    <citation type="submission" date="2018-05" db="EMBL/GenBank/DDBJ databases">
        <authorList>
            <person name="Lanie J.A."/>
            <person name="Ng W.-L."/>
            <person name="Kazmierczak K.M."/>
            <person name="Andrzejewski T.M."/>
            <person name="Davidsen T.M."/>
            <person name="Wayne K.J."/>
            <person name="Tettelin H."/>
            <person name="Glass J.I."/>
            <person name="Rusch D."/>
            <person name="Podicherti R."/>
            <person name="Tsui H.-C.T."/>
            <person name="Winkler M.E."/>
        </authorList>
    </citation>
    <scope>NUCLEOTIDE SEQUENCE</scope>
</reference>
<dbReference type="SUPFAM" id="SSF82771">
    <property type="entry name" value="GIY-YIG endonuclease"/>
    <property type="match status" value="1"/>
</dbReference>